<keyword evidence="2" id="KW-1185">Reference proteome</keyword>
<proteinExistence type="predicted"/>
<accession>A0A8J5JMT4</accession>
<evidence type="ECO:0000313" key="2">
    <source>
        <dbReference type="Proteomes" id="UP000747542"/>
    </source>
</evidence>
<comment type="caution">
    <text evidence="1">The sequence shown here is derived from an EMBL/GenBank/DDBJ whole genome shotgun (WGS) entry which is preliminary data.</text>
</comment>
<dbReference type="Proteomes" id="UP000747542">
    <property type="component" value="Unassembled WGS sequence"/>
</dbReference>
<dbReference type="EMBL" id="JAHLQT010035107">
    <property type="protein sequence ID" value="KAG7158425.1"/>
    <property type="molecule type" value="Genomic_DNA"/>
</dbReference>
<organism evidence="1 2">
    <name type="scientific">Homarus americanus</name>
    <name type="common">American lobster</name>
    <dbReference type="NCBI Taxonomy" id="6706"/>
    <lineage>
        <taxon>Eukaryota</taxon>
        <taxon>Metazoa</taxon>
        <taxon>Ecdysozoa</taxon>
        <taxon>Arthropoda</taxon>
        <taxon>Crustacea</taxon>
        <taxon>Multicrustacea</taxon>
        <taxon>Malacostraca</taxon>
        <taxon>Eumalacostraca</taxon>
        <taxon>Eucarida</taxon>
        <taxon>Decapoda</taxon>
        <taxon>Pleocyemata</taxon>
        <taxon>Astacidea</taxon>
        <taxon>Nephropoidea</taxon>
        <taxon>Nephropidae</taxon>
        <taxon>Homarus</taxon>
    </lineage>
</organism>
<name>A0A8J5JMT4_HOMAM</name>
<gene>
    <name evidence="1" type="primary">Zbed8-L7</name>
    <name evidence="1" type="ORF">Hamer_G025428</name>
</gene>
<reference evidence="1" key="1">
    <citation type="journal article" date="2021" name="Sci. Adv.">
        <title>The American lobster genome reveals insights on longevity, neural, and immune adaptations.</title>
        <authorList>
            <person name="Polinski J.M."/>
            <person name="Zimin A.V."/>
            <person name="Clark K.F."/>
            <person name="Kohn A.B."/>
            <person name="Sadowski N."/>
            <person name="Timp W."/>
            <person name="Ptitsyn A."/>
            <person name="Khanna P."/>
            <person name="Romanova D.Y."/>
            <person name="Williams P."/>
            <person name="Greenwood S.J."/>
            <person name="Moroz L.L."/>
            <person name="Walt D.R."/>
            <person name="Bodnar A.G."/>
        </authorList>
    </citation>
    <scope>NUCLEOTIDE SEQUENCE</scope>
    <source>
        <strain evidence="1">GMGI-L3</strain>
    </source>
</reference>
<dbReference type="AlphaFoldDB" id="A0A8J5JMT4"/>
<protein>
    <submittedName>
        <fullName evidence="1">ZBED8-like 7</fullName>
    </submittedName>
</protein>
<sequence length="317" mass="36625">MRVNVYKYLGIWISRGLRFDKEIHYLRDRMGKRVHMIRAITGPKVDYAAPALNTLPECLWRKLEVALNNSMRIIVKAPIWTRIENLHIETGLTSLRSRTERLTACFTTKLITKARESDIKKELLRALNLDRDVFNKSIRLLCAADTYPSTVGVTASGLQHSKSSDKKDCNPHELRQVAERNMKAITPHNSSVLHKRFRRAQQYKGRSSLHYRNIFGDINNLSQKLQGHESNILIPTDCFRSFIVELQLWEKRIRDGNENSFHWLSIIIGNDPINQLLKDEITNHLDSLGKQLQGYFSDMNTSHHLGSHTISVQMIDT</sequence>
<evidence type="ECO:0000313" key="1">
    <source>
        <dbReference type="EMBL" id="KAG7158425.1"/>
    </source>
</evidence>